<keyword evidence="4" id="KW-0378">Hydrolase</keyword>
<evidence type="ECO:0000256" key="3">
    <source>
        <dbReference type="ARBA" id="ARBA00022723"/>
    </source>
</evidence>
<keyword evidence="3 6" id="KW-0479">Metal-binding</keyword>
<organism evidence="9 10">
    <name type="scientific">Alkalibacterium subtropicum</name>
    <dbReference type="NCBI Taxonomy" id="753702"/>
    <lineage>
        <taxon>Bacteria</taxon>
        <taxon>Bacillati</taxon>
        <taxon>Bacillota</taxon>
        <taxon>Bacilli</taxon>
        <taxon>Lactobacillales</taxon>
        <taxon>Carnobacteriaceae</taxon>
        <taxon>Alkalibacterium</taxon>
    </lineage>
</organism>
<dbReference type="Gene3D" id="3.90.230.10">
    <property type="entry name" value="Creatinase/methionine aminopeptidase superfamily"/>
    <property type="match status" value="1"/>
</dbReference>
<dbReference type="PROSITE" id="PS00491">
    <property type="entry name" value="PROLINE_PEPTIDASE"/>
    <property type="match status" value="1"/>
</dbReference>
<evidence type="ECO:0000256" key="4">
    <source>
        <dbReference type="ARBA" id="ARBA00022801"/>
    </source>
</evidence>
<accession>A0A1I1GSW9</accession>
<keyword evidence="5" id="KW-0464">Manganese</keyword>
<protein>
    <submittedName>
        <fullName evidence="9">Xaa-Pro dipeptidase</fullName>
    </submittedName>
</protein>
<reference evidence="10" key="1">
    <citation type="submission" date="2016-10" db="EMBL/GenBank/DDBJ databases">
        <authorList>
            <person name="Varghese N."/>
            <person name="Submissions S."/>
        </authorList>
    </citation>
    <scope>NUCLEOTIDE SEQUENCE [LARGE SCALE GENOMIC DNA]</scope>
    <source>
        <strain evidence="10">DSM 23664</strain>
    </source>
</reference>
<evidence type="ECO:0000256" key="2">
    <source>
        <dbReference type="ARBA" id="ARBA00008766"/>
    </source>
</evidence>
<dbReference type="Gene3D" id="3.40.350.10">
    <property type="entry name" value="Creatinase/prolidase N-terminal domain"/>
    <property type="match status" value="1"/>
</dbReference>
<dbReference type="STRING" id="753702.SAMN04488102_103206"/>
<dbReference type="InterPro" id="IPR050659">
    <property type="entry name" value="Peptidase_M24B"/>
</dbReference>
<evidence type="ECO:0000256" key="6">
    <source>
        <dbReference type="RuleBase" id="RU000590"/>
    </source>
</evidence>
<dbReference type="PANTHER" id="PTHR46112">
    <property type="entry name" value="AMINOPEPTIDASE"/>
    <property type="match status" value="1"/>
</dbReference>
<dbReference type="InterPro" id="IPR000994">
    <property type="entry name" value="Pept_M24"/>
</dbReference>
<keyword evidence="10" id="KW-1185">Reference proteome</keyword>
<dbReference type="AlphaFoldDB" id="A0A1I1GSW9"/>
<comment type="similarity">
    <text evidence="2 6">Belongs to the peptidase M24B family.</text>
</comment>
<dbReference type="Proteomes" id="UP000199612">
    <property type="component" value="Unassembled WGS sequence"/>
</dbReference>
<dbReference type="InterPro" id="IPR029149">
    <property type="entry name" value="Creatin/AminoP/Spt16_N"/>
</dbReference>
<dbReference type="SUPFAM" id="SSF53092">
    <property type="entry name" value="Creatinase/prolidase N-terminal domain"/>
    <property type="match status" value="1"/>
</dbReference>
<dbReference type="GO" id="GO:0016787">
    <property type="term" value="F:hydrolase activity"/>
    <property type="evidence" value="ECO:0007669"/>
    <property type="project" value="UniProtKB-KW"/>
</dbReference>
<dbReference type="EMBL" id="FOLT01000003">
    <property type="protein sequence ID" value="SFC14392.1"/>
    <property type="molecule type" value="Genomic_DNA"/>
</dbReference>
<evidence type="ECO:0000313" key="10">
    <source>
        <dbReference type="Proteomes" id="UP000199612"/>
    </source>
</evidence>
<evidence type="ECO:0000256" key="5">
    <source>
        <dbReference type="ARBA" id="ARBA00023211"/>
    </source>
</evidence>
<evidence type="ECO:0000259" key="7">
    <source>
        <dbReference type="Pfam" id="PF00557"/>
    </source>
</evidence>
<dbReference type="GO" id="GO:0046872">
    <property type="term" value="F:metal ion binding"/>
    <property type="evidence" value="ECO:0007669"/>
    <property type="project" value="UniProtKB-KW"/>
</dbReference>
<dbReference type="InterPro" id="IPR000587">
    <property type="entry name" value="Creatinase_N"/>
</dbReference>
<name>A0A1I1GSW9_9LACT</name>
<proteinExistence type="inferred from homology"/>
<dbReference type="SUPFAM" id="SSF55920">
    <property type="entry name" value="Creatinase/aminopeptidase"/>
    <property type="match status" value="1"/>
</dbReference>
<feature type="domain" description="Peptidase M24" evidence="7">
    <location>
        <begin position="144"/>
        <end position="346"/>
    </location>
</feature>
<evidence type="ECO:0000256" key="1">
    <source>
        <dbReference type="ARBA" id="ARBA00001936"/>
    </source>
</evidence>
<evidence type="ECO:0000259" key="8">
    <source>
        <dbReference type="Pfam" id="PF01321"/>
    </source>
</evidence>
<sequence>MTLIKKLQQTMHDENIDMLYFDEPLTVAYLTGFESEPHERVVAVLVFKDKVWMIVPELERQAAKTAAVCDFILSYRDEVSPCSLLKDALKDESDTIKTVGVDEHSLVVSRYHALEDVFSNAAFINATALIQHLRVIKQPHEINIMKEAGRLADKALEIGMSSLKNGITEAEVVALIEYEIKKHGVEKMSFPTMVLFGDRAASPHGNPGSRKLQPNEWVLFDLGVVYHGYTSDMTRTVVYGKADKKTQEIYKVVKDAQENAQAFVKPGVQAGDIDRTARQHIEKAGYGEYFSHRLGHGLGKSVHEYPNIAPDVALKIAENMCFSIEPGIYIEEYYGVRIEDCVYVTESGAIPFTRTTKELIELPITE</sequence>
<dbReference type="PANTHER" id="PTHR46112:SF10">
    <property type="entry name" value="DIPEPTIDASE YKVY-RELATED"/>
    <property type="match status" value="1"/>
</dbReference>
<comment type="cofactor">
    <cofactor evidence="1">
        <name>Mn(2+)</name>
        <dbReference type="ChEBI" id="CHEBI:29035"/>
    </cofactor>
</comment>
<dbReference type="CDD" id="cd01092">
    <property type="entry name" value="APP-like"/>
    <property type="match status" value="1"/>
</dbReference>
<feature type="domain" description="Creatinase N-terminal" evidence="8">
    <location>
        <begin position="4"/>
        <end position="136"/>
    </location>
</feature>
<dbReference type="OrthoDB" id="9806388at2"/>
<dbReference type="Pfam" id="PF00557">
    <property type="entry name" value="Peptidase_M24"/>
    <property type="match status" value="1"/>
</dbReference>
<dbReference type="Pfam" id="PF01321">
    <property type="entry name" value="Creatinase_N"/>
    <property type="match status" value="1"/>
</dbReference>
<evidence type="ECO:0000313" key="9">
    <source>
        <dbReference type="EMBL" id="SFC14392.1"/>
    </source>
</evidence>
<dbReference type="InterPro" id="IPR036005">
    <property type="entry name" value="Creatinase/aminopeptidase-like"/>
</dbReference>
<dbReference type="RefSeq" id="WP_091529204.1">
    <property type="nucleotide sequence ID" value="NZ_FOLT01000003.1"/>
</dbReference>
<gene>
    <name evidence="9" type="ORF">SAMN04488102_103206</name>
</gene>
<dbReference type="InterPro" id="IPR001131">
    <property type="entry name" value="Peptidase_M24B_aminopep-P_CS"/>
</dbReference>